<dbReference type="Gene3D" id="3.30.450.90">
    <property type="match status" value="1"/>
</dbReference>
<keyword evidence="2" id="KW-0547">Nucleotide-binding</keyword>
<dbReference type="AlphaFoldDB" id="A0A370DKZ3"/>
<evidence type="ECO:0000256" key="1">
    <source>
        <dbReference type="ARBA" id="ARBA00006611"/>
    </source>
</evidence>
<proteinExistence type="inferred from homology"/>
<dbReference type="GO" id="GO:0005524">
    <property type="term" value="F:ATP binding"/>
    <property type="evidence" value="ECO:0007669"/>
    <property type="project" value="UniProtKB-KW"/>
</dbReference>
<sequence length="693" mass="76982">MSTASVTAIEIEDAPVANAVMRTRMGVMTYLAPKGILSSDEELQPLREAIETCLQQWETQVVIDLSSVPLVHSRALETLLDAQEKLAKTGGWLKVSNAGALIREIFTITGLCKAIAVIEAGQEKTVVPALAPTAEKIRFGDLLVEMGLLTGERVNEALVQQKKTGQRLGQIIVDKGWVTEKALLEVLSQQLGIPFSNLRVGLYDPEIVDLLDVEVARRLKMLPLFRLRGVLYLATPDPQAVPSFGEVEERTGLRVQPVLARKEDIIKAICEAHSDNSYGAEMMEALEEDFELVENKLSDDYSTIDDLAAGSPVINMVNSIIQRAVHDGASDIHIEPSRKISRVRFRIDGLLYEVMTPRQELHPAIVSRLKVMANLDIAERRLPQDGRIQVHTQGRPIDLRFSSLLGLYGEKIVLRVLDKNQAILNVSKLGMVDDNLNGFKRLLDRSFGLVLVTGPTGSGKTTTLYSAINYLNSIEKNIVTIEDPVEYQLDIVNQNPVKEQIGLTFAKMLKHVLRQDPDVVMVGEIRERETAEIAVQAALTGHLVLSTLHTNDSVGAVTRMIDMGVEPYLLSSALIGVVAQRLVRGICPSCKTDFLASPEMIERYNWQEHGKVRLSRGRGCPECYDSGYKGRMGVHEIVETDSELQRLIITNPSRDQLTEFMHEHRIRTLFNDGLGRVLEGKTTIEEISRVVNI</sequence>
<dbReference type="SMART" id="SM00382">
    <property type="entry name" value="AAA"/>
    <property type="match status" value="1"/>
</dbReference>
<dbReference type="CDD" id="cd07043">
    <property type="entry name" value="STAS_anti-anti-sigma_factors"/>
    <property type="match status" value="1"/>
</dbReference>
<comment type="similarity">
    <text evidence="1">Belongs to the GSP E family.</text>
</comment>
<evidence type="ECO:0000313" key="5">
    <source>
        <dbReference type="EMBL" id="RDH85513.1"/>
    </source>
</evidence>
<comment type="caution">
    <text evidence="5">The sequence shown here is derived from an EMBL/GenBank/DDBJ whole genome shotgun (WGS) entry which is preliminary data.</text>
</comment>
<dbReference type="Gene3D" id="3.40.50.300">
    <property type="entry name" value="P-loop containing nucleotide triphosphate hydrolases"/>
    <property type="match status" value="1"/>
</dbReference>
<dbReference type="GO" id="GO:0005886">
    <property type="term" value="C:plasma membrane"/>
    <property type="evidence" value="ECO:0007669"/>
    <property type="project" value="TreeGrafter"/>
</dbReference>
<evidence type="ECO:0000259" key="4">
    <source>
        <dbReference type="PROSITE" id="PS50801"/>
    </source>
</evidence>
<feature type="domain" description="STAS" evidence="4">
    <location>
        <begin position="46"/>
        <end position="133"/>
    </location>
</feature>
<dbReference type="SUPFAM" id="SSF160246">
    <property type="entry name" value="EspE N-terminal domain-like"/>
    <property type="match status" value="1"/>
</dbReference>
<dbReference type="PANTHER" id="PTHR30258">
    <property type="entry name" value="TYPE II SECRETION SYSTEM PROTEIN GSPE-RELATED"/>
    <property type="match status" value="1"/>
</dbReference>
<dbReference type="Pfam" id="PF00437">
    <property type="entry name" value="T2SSE"/>
    <property type="match status" value="1"/>
</dbReference>
<dbReference type="SUPFAM" id="SSF52091">
    <property type="entry name" value="SpoIIaa-like"/>
    <property type="match status" value="1"/>
</dbReference>
<dbReference type="InterPro" id="IPR036513">
    <property type="entry name" value="STAS_dom_sf"/>
</dbReference>
<gene>
    <name evidence="5" type="ORF">DIZ78_11280</name>
</gene>
<dbReference type="CDD" id="cd01129">
    <property type="entry name" value="PulE-GspE-like"/>
    <property type="match status" value="1"/>
</dbReference>
<accession>A0A370DKZ3</accession>
<dbReference type="Pfam" id="PF01740">
    <property type="entry name" value="STAS"/>
    <property type="match status" value="1"/>
</dbReference>
<dbReference type="Gene3D" id="3.30.750.24">
    <property type="entry name" value="STAS domain"/>
    <property type="match status" value="1"/>
</dbReference>
<dbReference type="InterPro" id="IPR007831">
    <property type="entry name" value="T2SS_GspE_N"/>
</dbReference>
<evidence type="ECO:0000256" key="3">
    <source>
        <dbReference type="ARBA" id="ARBA00022840"/>
    </source>
</evidence>
<evidence type="ECO:0000256" key="2">
    <source>
        <dbReference type="ARBA" id="ARBA00022741"/>
    </source>
</evidence>
<keyword evidence="6" id="KW-1185">Reference proteome</keyword>
<protein>
    <submittedName>
        <fullName evidence="5">Type II secretion system protein GspE</fullName>
    </submittedName>
</protein>
<dbReference type="InterPro" id="IPR001482">
    <property type="entry name" value="T2SS/T4SS_dom"/>
</dbReference>
<dbReference type="GO" id="GO:0016887">
    <property type="term" value="F:ATP hydrolysis activity"/>
    <property type="evidence" value="ECO:0007669"/>
    <property type="project" value="TreeGrafter"/>
</dbReference>
<dbReference type="PROSITE" id="PS50801">
    <property type="entry name" value="STAS"/>
    <property type="match status" value="1"/>
</dbReference>
<dbReference type="SUPFAM" id="SSF52540">
    <property type="entry name" value="P-loop containing nucleoside triphosphate hydrolases"/>
    <property type="match status" value="1"/>
</dbReference>
<dbReference type="InterPro" id="IPR037257">
    <property type="entry name" value="T2SS_E_N_sf"/>
</dbReference>
<dbReference type="PANTHER" id="PTHR30258:SF2">
    <property type="entry name" value="COMG OPERON PROTEIN 1"/>
    <property type="match status" value="1"/>
</dbReference>
<dbReference type="FunFam" id="3.40.50.300:FF:000398">
    <property type="entry name" value="Type IV pilus assembly ATPase PilB"/>
    <property type="match status" value="1"/>
</dbReference>
<keyword evidence="3" id="KW-0067">ATP-binding</keyword>
<name>A0A370DKZ3_9GAMM</name>
<dbReference type="InterPro" id="IPR002645">
    <property type="entry name" value="STAS_dom"/>
</dbReference>
<reference evidence="5 6" key="1">
    <citation type="journal article" date="2018" name="ISME J.">
        <title>Endosymbiont genomes yield clues of tubeworm success.</title>
        <authorList>
            <person name="Li Y."/>
            <person name="Liles M.R."/>
            <person name="Halanych K.M."/>
        </authorList>
    </citation>
    <scope>NUCLEOTIDE SEQUENCE [LARGE SCALE GENOMIC DNA]</scope>
    <source>
        <strain evidence="5">A1462</strain>
    </source>
</reference>
<dbReference type="Gene3D" id="3.30.300.160">
    <property type="entry name" value="Type II secretion system, protein E, N-terminal domain"/>
    <property type="match status" value="1"/>
</dbReference>
<organism evidence="5 6">
    <name type="scientific">endosymbiont of Escarpia spicata</name>
    <dbReference type="NCBI Taxonomy" id="2200908"/>
    <lineage>
        <taxon>Bacteria</taxon>
        <taxon>Pseudomonadati</taxon>
        <taxon>Pseudomonadota</taxon>
        <taxon>Gammaproteobacteria</taxon>
        <taxon>sulfur-oxidizing symbionts</taxon>
    </lineage>
</organism>
<dbReference type="FunFam" id="3.30.450.90:FF:000001">
    <property type="entry name" value="Type II secretion system ATPase GspE"/>
    <property type="match status" value="1"/>
</dbReference>
<dbReference type="Proteomes" id="UP000254771">
    <property type="component" value="Unassembled WGS sequence"/>
</dbReference>
<dbReference type="InterPro" id="IPR003593">
    <property type="entry name" value="AAA+_ATPase"/>
</dbReference>
<dbReference type="Pfam" id="PF05157">
    <property type="entry name" value="MshEN"/>
    <property type="match status" value="1"/>
</dbReference>
<evidence type="ECO:0000313" key="6">
    <source>
        <dbReference type="Proteomes" id="UP000254771"/>
    </source>
</evidence>
<dbReference type="InterPro" id="IPR027417">
    <property type="entry name" value="P-loop_NTPase"/>
</dbReference>
<dbReference type="EMBL" id="QFXE01000013">
    <property type="protein sequence ID" value="RDH85513.1"/>
    <property type="molecule type" value="Genomic_DNA"/>
</dbReference>